<gene>
    <name evidence="4" type="ORF">Q4481_08255</name>
</gene>
<keyword evidence="5" id="KW-1185">Reference proteome</keyword>
<protein>
    <submittedName>
        <fullName evidence="4">Sulfotransferase domain-containing protein</fullName>
    </submittedName>
</protein>
<dbReference type="Pfam" id="PF00685">
    <property type="entry name" value="Sulfotransfer_1"/>
    <property type="match status" value="1"/>
</dbReference>
<evidence type="ECO:0000256" key="2">
    <source>
        <dbReference type="ARBA" id="ARBA00022679"/>
    </source>
</evidence>
<evidence type="ECO:0000256" key="1">
    <source>
        <dbReference type="ARBA" id="ARBA00005771"/>
    </source>
</evidence>
<keyword evidence="2" id="KW-0808">Transferase</keyword>
<comment type="similarity">
    <text evidence="1">Belongs to the sulfotransferase 1 family.</text>
</comment>
<evidence type="ECO:0000313" key="5">
    <source>
        <dbReference type="Proteomes" id="UP001174932"/>
    </source>
</evidence>
<reference evidence="4" key="2">
    <citation type="submission" date="2023-07" db="EMBL/GenBank/DDBJ databases">
        <authorList>
            <person name="Shen H."/>
        </authorList>
    </citation>
    <scope>NUCLEOTIDE SEQUENCE</scope>
    <source>
        <strain evidence="4">TNR-22</strain>
    </source>
</reference>
<proteinExistence type="inferred from homology"/>
<evidence type="ECO:0000259" key="3">
    <source>
        <dbReference type="Pfam" id="PF00685"/>
    </source>
</evidence>
<dbReference type="Gene3D" id="3.40.50.300">
    <property type="entry name" value="P-loop containing nucleotide triphosphate hydrolases"/>
    <property type="match status" value="1"/>
</dbReference>
<comment type="caution">
    <text evidence="4">The sequence shown here is derived from an EMBL/GenBank/DDBJ whole genome shotgun (WGS) entry which is preliminary data.</text>
</comment>
<dbReference type="RefSeq" id="WP_304375860.1">
    <property type="nucleotide sequence ID" value="NZ_JAUOZU010000006.1"/>
</dbReference>
<organism evidence="4 5">
    <name type="scientific">Rhizobium alvei</name>
    <dbReference type="NCBI Taxonomy" id="1132659"/>
    <lineage>
        <taxon>Bacteria</taxon>
        <taxon>Pseudomonadati</taxon>
        <taxon>Pseudomonadota</taxon>
        <taxon>Alphaproteobacteria</taxon>
        <taxon>Hyphomicrobiales</taxon>
        <taxon>Rhizobiaceae</taxon>
        <taxon>Rhizobium/Agrobacterium group</taxon>
        <taxon>Rhizobium</taxon>
    </lineage>
</organism>
<sequence>MKNIIWLASYPKSGNTWLRAFTGALFGLEPISEQGRFAAFSTQCNARDAFQTAFAGKTAPKTDGTLAWRQPFQRQLSENVGNRRIFCKTHCRYSSQSGEDLFAADVALHAILIVRNPIDVCASLTNHFGVGVPVALNMINNPDAAMARNSTRNFEAPLGDWSSFTRSWLEQSDIPLSVMRYEDMFFEPEKRFGAFAAKVMGIRDPEKIAAAVKASAFDNLQERETRFGFDEKPGGAERFFWKGRPYHGLDMLDSAAQKAVWLKHGQMAERIGYRFENGQISLAEPDASLPVL</sequence>
<name>A0ABT8YJT8_9HYPH</name>
<dbReference type="PANTHER" id="PTHR11783">
    <property type="entry name" value="SULFOTRANSFERASE SULT"/>
    <property type="match status" value="1"/>
</dbReference>
<feature type="domain" description="Sulfotransferase" evidence="3">
    <location>
        <begin position="5"/>
        <end position="225"/>
    </location>
</feature>
<dbReference type="Proteomes" id="UP001174932">
    <property type="component" value="Unassembled WGS sequence"/>
</dbReference>
<dbReference type="InterPro" id="IPR027417">
    <property type="entry name" value="P-loop_NTPase"/>
</dbReference>
<reference evidence="4" key="1">
    <citation type="journal article" date="2015" name="Int. J. Syst. Evol. Microbiol.">
        <title>Rhizobium alvei sp. nov., isolated from a freshwater river.</title>
        <authorList>
            <person name="Sheu S.Y."/>
            <person name="Huang H.W."/>
            <person name="Young C.C."/>
            <person name="Chen W.M."/>
        </authorList>
    </citation>
    <scope>NUCLEOTIDE SEQUENCE</scope>
    <source>
        <strain evidence="4">TNR-22</strain>
    </source>
</reference>
<dbReference type="EMBL" id="JAUOZU010000006">
    <property type="protein sequence ID" value="MDO6963947.1"/>
    <property type="molecule type" value="Genomic_DNA"/>
</dbReference>
<evidence type="ECO:0000313" key="4">
    <source>
        <dbReference type="EMBL" id="MDO6963947.1"/>
    </source>
</evidence>
<dbReference type="InterPro" id="IPR000863">
    <property type="entry name" value="Sulfotransferase_dom"/>
</dbReference>
<dbReference type="SUPFAM" id="SSF52540">
    <property type="entry name" value="P-loop containing nucleoside triphosphate hydrolases"/>
    <property type="match status" value="1"/>
</dbReference>
<accession>A0ABT8YJT8</accession>